<evidence type="ECO:0000313" key="2">
    <source>
        <dbReference type="EMBL" id="GBP39905.1"/>
    </source>
</evidence>
<comment type="caution">
    <text evidence="2">The sequence shown here is derived from an EMBL/GenBank/DDBJ whole genome shotgun (WGS) entry which is preliminary data.</text>
</comment>
<dbReference type="EMBL" id="BGZK01000373">
    <property type="protein sequence ID" value="GBP39905.1"/>
    <property type="molecule type" value="Genomic_DNA"/>
</dbReference>
<reference evidence="2 3" key="1">
    <citation type="journal article" date="2019" name="Commun. Biol.">
        <title>The bagworm genome reveals a unique fibroin gene that provides high tensile strength.</title>
        <authorList>
            <person name="Kono N."/>
            <person name="Nakamura H."/>
            <person name="Ohtoshi R."/>
            <person name="Tomita M."/>
            <person name="Numata K."/>
            <person name="Arakawa K."/>
        </authorList>
    </citation>
    <scope>NUCLEOTIDE SEQUENCE [LARGE SCALE GENOMIC DNA]</scope>
</reference>
<protein>
    <submittedName>
        <fullName evidence="2">Uncharacterized protein</fullName>
    </submittedName>
</protein>
<accession>A0A4C1VQ46</accession>
<evidence type="ECO:0000313" key="3">
    <source>
        <dbReference type="Proteomes" id="UP000299102"/>
    </source>
</evidence>
<sequence length="101" mass="11470">MLPHRIVVTVTMSLRARHLQCFFVPTLISHSVERTEEYGRHSFDLSLTPRVCKMDKSLKRSQPSTSGTSVNSGGGESNPKKNRHYDDSYLKYGFTVINNKP</sequence>
<evidence type="ECO:0000256" key="1">
    <source>
        <dbReference type="SAM" id="MobiDB-lite"/>
    </source>
</evidence>
<gene>
    <name evidence="2" type="ORF">EVAR_83041_1</name>
</gene>
<feature type="region of interest" description="Disordered" evidence="1">
    <location>
        <begin position="54"/>
        <end position="86"/>
    </location>
</feature>
<dbReference type="OrthoDB" id="6751300at2759"/>
<organism evidence="2 3">
    <name type="scientific">Eumeta variegata</name>
    <name type="common">Bagworm moth</name>
    <name type="synonym">Eumeta japonica</name>
    <dbReference type="NCBI Taxonomy" id="151549"/>
    <lineage>
        <taxon>Eukaryota</taxon>
        <taxon>Metazoa</taxon>
        <taxon>Ecdysozoa</taxon>
        <taxon>Arthropoda</taxon>
        <taxon>Hexapoda</taxon>
        <taxon>Insecta</taxon>
        <taxon>Pterygota</taxon>
        <taxon>Neoptera</taxon>
        <taxon>Endopterygota</taxon>
        <taxon>Lepidoptera</taxon>
        <taxon>Glossata</taxon>
        <taxon>Ditrysia</taxon>
        <taxon>Tineoidea</taxon>
        <taxon>Psychidae</taxon>
        <taxon>Oiketicinae</taxon>
        <taxon>Eumeta</taxon>
    </lineage>
</organism>
<keyword evidence="3" id="KW-1185">Reference proteome</keyword>
<dbReference type="Proteomes" id="UP000299102">
    <property type="component" value="Unassembled WGS sequence"/>
</dbReference>
<proteinExistence type="predicted"/>
<name>A0A4C1VQ46_EUMVA</name>
<dbReference type="AlphaFoldDB" id="A0A4C1VQ46"/>